<keyword evidence="2" id="KW-0812">Transmembrane</keyword>
<keyword evidence="2" id="KW-1133">Transmembrane helix</keyword>
<dbReference type="SUPFAM" id="SSF46565">
    <property type="entry name" value="Chaperone J-domain"/>
    <property type="match status" value="1"/>
</dbReference>
<feature type="transmembrane region" description="Helical" evidence="2">
    <location>
        <begin position="244"/>
        <end position="264"/>
    </location>
</feature>
<dbReference type="Gene3D" id="1.10.287.110">
    <property type="entry name" value="DnaJ domain"/>
    <property type="match status" value="1"/>
</dbReference>
<evidence type="ECO:0000256" key="2">
    <source>
        <dbReference type="SAM" id="Phobius"/>
    </source>
</evidence>
<name>A0A8S9ZGF1_9BILA</name>
<reference evidence="4" key="1">
    <citation type="journal article" date="2020" name="Ecol. Evol.">
        <title>Genome structure and content of the rice root-knot nematode (Meloidogyne graminicola).</title>
        <authorList>
            <person name="Phan N.T."/>
            <person name="Danchin E.G.J."/>
            <person name="Klopp C."/>
            <person name="Perfus-Barbeoch L."/>
            <person name="Kozlowski D.K."/>
            <person name="Koutsovoulos G.D."/>
            <person name="Lopez-Roques C."/>
            <person name="Bouchez O."/>
            <person name="Zahm M."/>
            <person name="Besnard G."/>
            <person name="Bellafiore S."/>
        </authorList>
    </citation>
    <scope>NUCLEOTIDE SEQUENCE</scope>
    <source>
        <strain evidence="4">VN-18</strain>
    </source>
</reference>
<evidence type="ECO:0000256" key="1">
    <source>
        <dbReference type="ARBA" id="ARBA00023186"/>
    </source>
</evidence>
<accession>A0A8S9ZGF1</accession>
<organism evidence="4 5">
    <name type="scientific">Meloidogyne graminicola</name>
    <dbReference type="NCBI Taxonomy" id="189291"/>
    <lineage>
        <taxon>Eukaryota</taxon>
        <taxon>Metazoa</taxon>
        <taxon>Ecdysozoa</taxon>
        <taxon>Nematoda</taxon>
        <taxon>Chromadorea</taxon>
        <taxon>Rhabditida</taxon>
        <taxon>Tylenchina</taxon>
        <taxon>Tylenchomorpha</taxon>
        <taxon>Tylenchoidea</taxon>
        <taxon>Meloidogynidae</taxon>
        <taxon>Meloidogyninae</taxon>
        <taxon>Meloidogyne</taxon>
    </lineage>
</organism>
<dbReference type="PROSITE" id="PS50076">
    <property type="entry name" value="DNAJ_2"/>
    <property type="match status" value="1"/>
</dbReference>
<dbReference type="CDD" id="cd06257">
    <property type="entry name" value="DnaJ"/>
    <property type="match status" value="1"/>
</dbReference>
<keyword evidence="2" id="KW-0472">Membrane</keyword>
<dbReference type="PANTHER" id="PTHR44145:SF3">
    <property type="entry name" value="DNAJ HOMOLOG SUBFAMILY A MEMBER 3, MITOCHONDRIAL"/>
    <property type="match status" value="1"/>
</dbReference>
<dbReference type="Proteomes" id="UP000605970">
    <property type="component" value="Unassembled WGS sequence"/>
</dbReference>
<evidence type="ECO:0000259" key="3">
    <source>
        <dbReference type="PROSITE" id="PS50076"/>
    </source>
</evidence>
<dbReference type="Pfam" id="PF00226">
    <property type="entry name" value="DnaJ"/>
    <property type="match status" value="1"/>
</dbReference>
<dbReference type="SMART" id="SM00271">
    <property type="entry name" value="DnaJ"/>
    <property type="match status" value="1"/>
</dbReference>
<proteinExistence type="predicted"/>
<dbReference type="PANTHER" id="PTHR44145">
    <property type="entry name" value="DNAJ HOMOLOG SUBFAMILY A MEMBER 3, MITOCHONDRIAL"/>
    <property type="match status" value="1"/>
</dbReference>
<dbReference type="InterPro" id="IPR036869">
    <property type="entry name" value="J_dom_sf"/>
</dbReference>
<keyword evidence="1" id="KW-0143">Chaperone</keyword>
<dbReference type="AlphaFoldDB" id="A0A8S9ZGF1"/>
<gene>
    <name evidence="4" type="ORF">Mgra_00008179</name>
</gene>
<dbReference type="InterPro" id="IPR001623">
    <property type="entry name" value="DnaJ_domain"/>
</dbReference>
<comment type="caution">
    <text evidence="4">The sequence shown here is derived from an EMBL/GenBank/DDBJ whole genome shotgun (WGS) entry which is preliminary data.</text>
</comment>
<feature type="domain" description="J" evidence="3">
    <location>
        <begin position="51"/>
        <end position="117"/>
    </location>
</feature>
<sequence>MNFAINANKNGFYNLVITNLNSKNKLNFLSEFPVNVVSVVLFSSNSGSQKDYYKILGVPRSSSAEQIKESFYKLSKKYHPDMNPDNKEKASKSFHEVSEAYEILGSKEKRRAYDSLTAEMPSKTFTARHQQRTKTGERRQRQWEKDWSDLDIDYKDFEHFQNLSRRKRNFHSTATNTSENFWAAQQEASYNYRSNLAREREMRERQLELQFQERKRREEHPTPAFEKLMMETEKREFESRKDRIRLYLGVISALGVFLFCTFGSTGMARAYR</sequence>
<dbReference type="EMBL" id="JABEBT010000103">
    <property type="protein sequence ID" value="KAF7632398.1"/>
    <property type="molecule type" value="Genomic_DNA"/>
</dbReference>
<keyword evidence="5" id="KW-1185">Reference proteome</keyword>
<evidence type="ECO:0000313" key="4">
    <source>
        <dbReference type="EMBL" id="KAF7632397.1"/>
    </source>
</evidence>
<dbReference type="OrthoDB" id="376357at2759"/>
<protein>
    <submittedName>
        <fullName evidence="4">J domain-containing protein</fullName>
    </submittedName>
</protein>
<dbReference type="InterPro" id="IPR051938">
    <property type="entry name" value="Apopto_cytoskel_mod"/>
</dbReference>
<dbReference type="EMBL" id="JABEBT010000103">
    <property type="protein sequence ID" value="KAF7632397.1"/>
    <property type="molecule type" value="Genomic_DNA"/>
</dbReference>
<dbReference type="PRINTS" id="PR00625">
    <property type="entry name" value="JDOMAIN"/>
</dbReference>
<evidence type="ECO:0000313" key="5">
    <source>
        <dbReference type="Proteomes" id="UP000605970"/>
    </source>
</evidence>